<organism evidence="2 3">
    <name type="scientific">Pleurodeles waltl</name>
    <name type="common">Iberian ribbed newt</name>
    <dbReference type="NCBI Taxonomy" id="8319"/>
    <lineage>
        <taxon>Eukaryota</taxon>
        <taxon>Metazoa</taxon>
        <taxon>Chordata</taxon>
        <taxon>Craniata</taxon>
        <taxon>Vertebrata</taxon>
        <taxon>Euteleostomi</taxon>
        <taxon>Amphibia</taxon>
        <taxon>Batrachia</taxon>
        <taxon>Caudata</taxon>
        <taxon>Salamandroidea</taxon>
        <taxon>Salamandridae</taxon>
        <taxon>Pleurodelinae</taxon>
        <taxon>Pleurodeles</taxon>
    </lineage>
</organism>
<dbReference type="EMBL" id="JANPWB010000010">
    <property type="protein sequence ID" value="KAJ1140686.1"/>
    <property type="molecule type" value="Genomic_DNA"/>
</dbReference>
<dbReference type="AlphaFoldDB" id="A0AAV7QJK4"/>
<proteinExistence type="predicted"/>
<sequence length="159" mass="16887">MAPEDKVRQAMRLLEEADRLDLLAQEVRPSVRPSQHTAPGVAAAVYTCSPPHPRDHMTAVSTPGCNRVRLVAVVGQPHHRASPDALLGTGEALHGKGGKWALGCAAERWEELHRGRNGWEGVSGTMEGASRNARASHRKGNGQGDGGERPMGTSGAGRH</sequence>
<accession>A0AAV7QJK4</accession>
<reference evidence="2" key="1">
    <citation type="journal article" date="2022" name="bioRxiv">
        <title>Sequencing and chromosome-scale assembly of the giantPleurodeles waltlgenome.</title>
        <authorList>
            <person name="Brown T."/>
            <person name="Elewa A."/>
            <person name="Iarovenko S."/>
            <person name="Subramanian E."/>
            <person name="Araus A.J."/>
            <person name="Petzold A."/>
            <person name="Susuki M."/>
            <person name="Suzuki K.-i.T."/>
            <person name="Hayashi T."/>
            <person name="Toyoda A."/>
            <person name="Oliveira C."/>
            <person name="Osipova E."/>
            <person name="Leigh N.D."/>
            <person name="Simon A."/>
            <person name="Yun M.H."/>
        </authorList>
    </citation>
    <scope>NUCLEOTIDE SEQUENCE</scope>
    <source>
        <strain evidence="2">20211129_DDA</strain>
        <tissue evidence="2">Liver</tissue>
    </source>
</reference>
<comment type="caution">
    <text evidence="2">The sequence shown here is derived from an EMBL/GenBank/DDBJ whole genome shotgun (WGS) entry which is preliminary data.</text>
</comment>
<evidence type="ECO:0000313" key="2">
    <source>
        <dbReference type="EMBL" id="KAJ1140686.1"/>
    </source>
</evidence>
<protein>
    <submittedName>
        <fullName evidence="2">Uncharacterized protein</fullName>
    </submittedName>
</protein>
<dbReference type="Proteomes" id="UP001066276">
    <property type="component" value="Chromosome 6"/>
</dbReference>
<evidence type="ECO:0000256" key="1">
    <source>
        <dbReference type="SAM" id="MobiDB-lite"/>
    </source>
</evidence>
<gene>
    <name evidence="2" type="ORF">NDU88_007034</name>
</gene>
<name>A0AAV7QJK4_PLEWA</name>
<feature type="region of interest" description="Disordered" evidence="1">
    <location>
        <begin position="117"/>
        <end position="159"/>
    </location>
</feature>
<keyword evidence="3" id="KW-1185">Reference proteome</keyword>
<evidence type="ECO:0000313" key="3">
    <source>
        <dbReference type="Proteomes" id="UP001066276"/>
    </source>
</evidence>